<comment type="caution">
    <text evidence="1">The sequence shown here is derived from an EMBL/GenBank/DDBJ whole genome shotgun (WGS) entry which is preliminary data.</text>
</comment>
<organism evidence="1 2">
    <name type="scientific">Eretmocerus hayati</name>
    <dbReference type="NCBI Taxonomy" id="131215"/>
    <lineage>
        <taxon>Eukaryota</taxon>
        <taxon>Metazoa</taxon>
        <taxon>Ecdysozoa</taxon>
        <taxon>Arthropoda</taxon>
        <taxon>Hexapoda</taxon>
        <taxon>Insecta</taxon>
        <taxon>Pterygota</taxon>
        <taxon>Neoptera</taxon>
        <taxon>Endopterygota</taxon>
        <taxon>Hymenoptera</taxon>
        <taxon>Apocrita</taxon>
        <taxon>Proctotrupomorpha</taxon>
        <taxon>Chalcidoidea</taxon>
        <taxon>Aphelinidae</taxon>
        <taxon>Aphelininae</taxon>
        <taxon>Eretmocerus</taxon>
    </lineage>
</organism>
<keyword evidence="2" id="KW-1185">Reference proteome</keyword>
<reference evidence="1" key="1">
    <citation type="submission" date="2023-04" db="EMBL/GenBank/DDBJ databases">
        <title>A chromosome-level genome assembly of the parasitoid wasp Eretmocerus hayati.</title>
        <authorList>
            <person name="Zhong Y."/>
            <person name="Liu S."/>
            <person name="Liu Y."/>
        </authorList>
    </citation>
    <scope>NUCLEOTIDE SEQUENCE</scope>
    <source>
        <strain evidence="1">ZJU_SS_LIU_2023</strain>
    </source>
</reference>
<protein>
    <submittedName>
        <fullName evidence="1">Uncharacterized protein</fullName>
    </submittedName>
</protein>
<sequence>MKHIFTTRHKVFLDNYLVVENDVDAMVQKQVQPRRKRGRPEIAIENLENASRRTKKRRLQELIDLEEKLKWDEGGPCEEIEDSTNTPHRSKSDLADRALANFVDCRFTRNRYEMNRKFEIEITGESAHPSYYQLRKSKERCYPDGIEVTETKASLDVQNLFDHTATRLVLTLPGEILDRIRGKILKLRIKWGMDGLSALTAFKQQWKNAENNNNVSKQPLDSSLFMISMVPLMLVAEDDEIVWENPTPSSVKFCRPIQFEFVKETAANTTKEYEYYKSKIDNLQPCIMEKLGSEFRIYYECQCTMIDGKTCNVLTGQKCCNNCNLCNAKPSQSNNANFVPDIPVNEEFYAFGMSPLHCRIRFLEHLFHVACNMDFQQHKAQGEVLQVVRTARKYMLQSSIKKHLKGLTIDVVKTGYGTSNDGNTSRRFFENPQETARVLGINERLVEMYKVFLEAINCTKQIDPVKMKKFSEEVMALYVSEYSWYPMPPSVHKAFMHGWQIVERTSVPVGTLSEEAQEATNKVVKRARLENSRCCDRQSSNEDVLHYLLFASDPLISSLRVGGEKTTKELSPEAQSLMVDFQEAA</sequence>
<dbReference type="Proteomes" id="UP001239111">
    <property type="component" value="Chromosome 1"/>
</dbReference>
<proteinExistence type="predicted"/>
<dbReference type="EMBL" id="CM056741">
    <property type="protein sequence ID" value="KAJ8683423.1"/>
    <property type="molecule type" value="Genomic_DNA"/>
</dbReference>
<accession>A0ACC2PIZ9</accession>
<gene>
    <name evidence="1" type="ORF">QAD02_019215</name>
</gene>
<evidence type="ECO:0000313" key="2">
    <source>
        <dbReference type="Proteomes" id="UP001239111"/>
    </source>
</evidence>
<name>A0ACC2PIZ9_9HYME</name>
<evidence type="ECO:0000313" key="1">
    <source>
        <dbReference type="EMBL" id="KAJ8683423.1"/>
    </source>
</evidence>